<reference evidence="1 2" key="1">
    <citation type="submission" date="2019-10" db="EMBL/GenBank/DDBJ databases">
        <title>Extracellular Electron Transfer in a Candidatus Methanoperedens spp. Enrichment Culture.</title>
        <authorList>
            <person name="Berger S."/>
            <person name="Rangel Shaw D."/>
            <person name="Berben T."/>
            <person name="In 'T Zandt M."/>
            <person name="Frank J."/>
            <person name="Reimann J."/>
            <person name="Jetten M.S.M."/>
            <person name="Welte C.U."/>
        </authorList>
    </citation>
    <scope>NUCLEOTIDE SEQUENCE [LARGE SCALE GENOMIC DNA]</scope>
    <source>
        <strain evidence="1">SB12</strain>
    </source>
</reference>
<protein>
    <submittedName>
        <fullName evidence="1">Polymer-forming cytoskeletal protein</fullName>
    </submittedName>
</protein>
<dbReference type="AlphaFoldDB" id="A0A833M089"/>
<name>A0A833M089_9LEPT</name>
<gene>
    <name evidence="1" type="ORF">F9K24_00345</name>
</gene>
<sequence>MPSLKRSSFMAVNLNQTLLGPKTVLRDNTVFVDEKLIIEGQVFARKIDAGNNPVIIGAGAEVIVETEILGSEIVVLGRVKGELKAKNEIMVSEKGSVEGNLTAPKIKLDPTASVSGVLRH</sequence>
<organism evidence="1 2">
    <name type="scientific">Leptonema illini</name>
    <dbReference type="NCBI Taxonomy" id="183"/>
    <lineage>
        <taxon>Bacteria</taxon>
        <taxon>Pseudomonadati</taxon>
        <taxon>Spirochaetota</taxon>
        <taxon>Spirochaetia</taxon>
        <taxon>Leptospirales</taxon>
        <taxon>Leptospiraceae</taxon>
        <taxon>Leptonema</taxon>
    </lineage>
</organism>
<dbReference type="Proteomes" id="UP000460298">
    <property type="component" value="Unassembled WGS sequence"/>
</dbReference>
<accession>A0A833M089</accession>
<evidence type="ECO:0000313" key="2">
    <source>
        <dbReference type="Proteomes" id="UP000460298"/>
    </source>
</evidence>
<dbReference type="EMBL" id="WBUI01000001">
    <property type="protein sequence ID" value="KAB2935210.1"/>
    <property type="molecule type" value="Genomic_DNA"/>
</dbReference>
<comment type="caution">
    <text evidence="1">The sequence shown here is derived from an EMBL/GenBank/DDBJ whole genome shotgun (WGS) entry which is preliminary data.</text>
</comment>
<evidence type="ECO:0000313" key="1">
    <source>
        <dbReference type="EMBL" id="KAB2935210.1"/>
    </source>
</evidence>
<dbReference type="InterPro" id="IPR007607">
    <property type="entry name" value="BacA/B"/>
</dbReference>
<proteinExistence type="predicted"/>
<dbReference type="Pfam" id="PF04519">
    <property type="entry name" value="Bactofilin"/>
    <property type="match status" value="1"/>
</dbReference>